<protein>
    <submittedName>
        <fullName evidence="1">Uncharacterized protein</fullName>
    </submittedName>
</protein>
<proteinExistence type="predicted"/>
<comment type="caution">
    <text evidence="1">The sequence shown here is derived from an EMBL/GenBank/DDBJ whole genome shotgun (WGS) entry which is preliminary data.</text>
</comment>
<keyword evidence="2" id="KW-1185">Reference proteome</keyword>
<dbReference type="EMBL" id="JBEDUW010000003">
    <property type="protein sequence ID" value="KAK9939448.1"/>
    <property type="molecule type" value="Genomic_DNA"/>
</dbReference>
<evidence type="ECO:0000313" key="1">
    <source>
        <dbReference type="EMBL" id="KAK9939448.1"/>
    </source>
</evidence>
<accession>A0AAW1XU77</accession>
<dbReference type="AlphaFoldDB" id="A0AAW1XU77"/>
<dbReference type="Proteomes" id="UP001457282">
    <property type="component" value="Unassembled WGS sequence"/>
</dbReference>
<name>A0AAW1XU77_RUBAR</name>
<sequence length="71" mass="7783">MSTIVEVKMAKAGDCDDTFTKVQNYDRDAKLSLEEVNLSATNPKLTTSAKGAEAEINMVYVLPIDFLAQLD</sequence>
<gene>
    <name evidence="1" type="ORF">M0R45_016143</name>
</gene>
<evidence type="ECO:0000313" key="2">
    <source>
        <dbReference type="Proteomes" id="UP001457282"/>
    </source>
</evidence>
<organism evidence="1 2">
    <name type="scientific">Rubus argutus</name>
    <name type="common">Southern blackberry</name>
    <dbReference type="NCBI Taxonomy" id="59490"/>
    <lineage>
        <taxon>Eukaryota</taxon>
        <taxon>Viridiplantae</taxon>
        <taxon>Streptophyta</taxon>
        <taxon>Embryophyta</taxon>
        <taxon>Tracheophyta</taxon>
        <taxon>Spermatophyta</taxon>
        <taxon>Magnoliopsida</taxon>
        <taxon>eudicotyledons</taxon>
        <taxon>Gunneridae</taxon>
        <taxon>Pentapetalae</taxon>
        <taxon>rosids</taxon>
        <taxon>fabids</taxon>
        <taxon>Rosales</taxon>
        <taxon>Rosaceae</taxon>
        <taxon>Rosoideae</taxon>
        <taxon>Rosoideae incertae sedis</taxon>
        <taxon>Rubus</taxon>
    </lineage>
</organism>
<reference evidence="1 2" key="1">
    <citation type="journal article" date="2023" name="G3 (Bethesda)">
        <title>A chromosome-length genome assembly and annotation of blackberry (Rubus argutus, cv. 'Hillquist').</title>
        <authorList>
            <person name="Bruna T."/>
            <person name="Aryal R."/>
            <person name="Dudchenko O."/>
            <person name="Sargent D.J."/>
            <person name="Mead D."/>
            <person name="Buti M."/>
            <person name="Cavallini A."/>
            <person name="Hytonen T."/>
            <person name="Andres J."/>
            <person name="Pham M."/>
            <person name="Weisz D."/>
            <person name="Mascagni F."/>
            <person name="Usai G."/>
            <person name="Natali L."/>
            <person name="Bassil N."/>
            <person name="Fernandez G.E."/>
            <person name="Lomsadze A."/>
            <person name="Armour M."/>
            <person name="Olukolu B."/>
            <person name="Poorten T."/>
            <person name="Britton C."/>
            <person name="Davik J."/>
            <person name="Ashrafi H."/>
            <person name="Aiden E.L."/>
            <person name="Borodovsky M."/>
            <person name="Worthington M."/>
        </authorList>
    </citation>
    <scope>NUCLEOTIDE SEQUENCE [LARGE SCALE GENOMIC DNA]</scope>
    <source>
        <strain evidence="1">PI 553951</strain>
    </source>
</reference>